<protein>
    <submittedName>
        <fullName evidence="2">Uncharacterized protein</fullName>
    </submittedName>
</protein>
<evidence type="ECO:0000256" key="1">
    <source>
        <dbReference type="SAM" id="MobiDB-lite"/>
    </source>
</evidence>
<feature type="compositionally biased region" description="Basic and acidic residues" evidence="1">
    <location>
        <begin position="25"/>
        <end position="39"/>
    </location>
</feature>
<accession>A0A3S5CID8</accession>
<gene>
    <name evidence="2" type="ORF">PXEA_LOCUS17378</name>
</gene>
<reference evidence="2" key="1">
    <citation type="submission" date="2018-11" db="EMBL/GenBank/DDBJ databases">
        <authorList>
            <consortium name="Pathogen Informatics"/>
        </authorList>
    </citation>
    <scope>NUCLEOTIDE SEQUENCE</scope>
</reference>
<proteinExistence type="predicted"/>
<name>A0A3S5CID8_9PLAT</name>
<organism evidence="2 3">
    <name type="scientific">Protopolystoma xenopodis</name>
    <dbReference type="NCBI Taxonomy" id="117903"/>
    <lineage>
        <taxon>Eukaryota</taxon>
        <taxon>Metazoa</taxon>
        <taxon>Spiralia</taxon>
        <taxon>Lophotrochozoa</taxon>
        <taxon>Platyhelminthes</taxon>
        <taxon>Monogenea</taxon>
        <taxon>Polyopisthocotylea</taxon>
        <taxon>Polystomatidea</taxon>
        <taxon>Polystomatidae</taxon>
        <taxon>Protopolystoma</taxon>
    </lineage>
</organism>
<feature type="compositionally biased region" description="Basic and acidic residues" evidence="1">
    <location>
        <begin position="67"/>
        <end position="108"/>
    </location>
</feature>
<feature type="region of interest" description="Disordered" evidence="1">
    <location>
        <begin position="1"/>
        <end position="129"/>
    </location>
</feature>
<dbReference type="Proteomes" id="UP000784294">
    <property type="component" value="Unassembled WGS sequence"/>
</dbReference>
<comment type="caution">
    <text evidence="2">The sequence shown here is derived from an EMBL/GenBank/DDBJ whole genome shotgun (WGS) entry which is preliminary data.</text>
</comment>
<sequence length="153" mass="16429">MARSRARTRQLAPGTGGVGDALATSDRKKAFSSEIKQHEGSQSNATSGSASNVRLDVDGGGTIIRMQEPHTEAGTKVHAEESDKSDGKEVVKESSFDRPAELDDKSASESEVEEECHKRSPSPRRAADLDRIQAEIDTLKRFADTSGMSQVGK</sequence>
<dbReference type="EMBL" id="CAAALY010064906">
    <property type="protein sequence ID" value="VEL23938.1"/>
    <property type="molecule type" value="Genomic_DNA"/>
</dbReference>
<dbReference type="AlphaFoldDB" id="A0A3S5CID8"/>
<evidence type="ECO:0000313" key="2">
    <source>
        <dbReference type="EMBL" id="VEL23938.1"/>
    </source>
</evidence>
<feature type="compositionally biased region" description="Polar residues" evidence="1">
    <location>
        <begin position="40"/>
        <end position="52"/>
    </location>
</feature>
<keyword evidence="3" id="KW-1185">Reference proteome</keyword>
<evidence type="ECO:0000313" key="3">
    <source>
        <dbReference type="Proteomes" id="UP000784294"/>
    </source>
</evidence>